<evidence type="ECO:0000256" key="20">
    <source>
        <dbReference type="ARBA" id="ARBA00023157"/>
    </source>
</evidence>
<dbReference type="Gene3D" id="2.60.40.2030">
    <property type="match status" value="1"/>
</dbReference>
<dbReference type="SUPFAM" id="SSF69687">
    <property type="entry name" value="Integrin beta tail domain"/>
    <property type="match status" value="1"/>
</dbReference>
<dbReference type="Gene3D" id="2.60.40.10">
    <property type="entry name" value="Immunoglobulins"/>
    <property type="match status" value="4"/>
</dbReference>
<evidence type="ECO:0000256" key="21">
    <source>
        <dbReference type="ARBA" id="ARBA00023170"/>
    </source>
</evidence>
<keyword evidence="13" id="KW-0460">Magnesium</keyword>
<dbReference type="GO" id="GO:0030056">
    <property type="term" value="C:hemidesmosome"/>
    <property type="evidence" value="ECO:0007669"/>
    <property type="project" value="UniProtKB-SubCell"/>
</dbReference>
<evidence type="ECO:0000256" key="14">
    <source>
        <dbReference type="ARBA" id="ARBA00022889"/>
    </source>
</evidence>
<evidence type="ECO:0000256" key="19">
    <source>
        <dbReference type="ARBA" id="ARBA00023139"/>
    </source>
</evidence>
<keyword evidence="20" id="KW-1015">Disulfide bond</keyword>
<evidence type="ECO:0000256" key="4">
    <source>
        <dbReference type="ARBA" id="ARBA00007449"/>
    </source>
</evidence>
<dbReference type="Gene3D" id="2.60.40.1510">
    <property type="entry name" value="ntegrin, alpha v. Chain A, domain 3"/>
    <property type="match status" value="1"/>
</dbReference>
<keyword evidence="11" id="KW-0677">Repeat</keyword>
<dbReference type="PROSITE" id="PS00022">
    <property type="entry name" value="EGF_1"/>
    <property type="match status" value="1"/>
</dbReference>
<keyword evidence="29" id="KW-1185">Reference proteome</keyword>
<dbReference type="Gene3D" id="3.40.50.410">
    <property type="entry name" value="von Willebrand factor, type A domain"/>
    <property type="match status" value="1"/>
</dbReference>
<keyword evidence="23" id="KW-0449">Lipoprotein</keyword>
<dbReference type="PROSITE" id="PS50853">
    <property type="entry name" value="FN3"/>
    <property type="match status" value="4"/>
</dbReference>
<evidence type="ECO:0000256" key="25">
    <source>
        <dbReference type="RuleBase" id="RU000633"/>
    </source>
</evidence>
<dbReference type="InterPro" id="IPR012896">
    <property type="entry name" value="Integrin_bsu_tail"/>
</dbReference>
<dbReference type="GeneTree" id="ENSGT01150000286919"/>
<evidence type="ECO:0000256" key="26">
    <source>
        <dbReference type="SAM" id="MobiDB-lite"/>
    </source>
</evidence>
<evidence type="ECO:0000313" key="28">
    <source>
        <dbReference type="Ensembl" id="ENSECAP00000070186.1"/>
    </source>
</evidence>
<gene>
    <name evidence="28" type="primary">ITGB4</name>
</gene>
<dbReference type="PROSITE" id="PS00243">
    <property type="entry name" value="I_EGF_1"/>
    <property type="match status" value="2"/>
</dbReference>
<dbReference type="InterPro" id="IPR002369">
    <property type="entry name" value="Integrin_bsu_VWA"/>
</dbReference>
<dbReference type="InterPro" id="IPR036465">
    <property type="entry name" value="vWFA_dom_sf"/>
</dbReference>
<reference evidence="28" key="2">
    <citation type="submission" date="2025-08" db="UniProtKB">
        <authorList>
            <consortium name="Ensembl"/>
        </authorList>
    </citation>
    <scope>IDENTIFICATION</scope>
    <source>
        <strain evidence="28">Thoroughbred</strain>
    </source>
</reference>
<dbReference type="InterPro" id="IPR038081">
    <property type="entry name" value="CalX-like_sf"/>
</dbReference>
<dbReference type="GO" id="GO:0005925">
    <property type="term" value="C:focal adhesion"/>
    <property type="evidence" value="ECO:0007669"/>
    <property type="project" value="UniProtKB-SubCell"/>
</dbReference>
<evidence type="ECO:0000256" key="12">
    <source>
        <dbReference type="ARBA" id="ARBA00022837"/>
    </source>
</evidence>
<feature type="domain" description="Fibronectin type-III" evidence="27">
    <location>
        <begin position="1517"/>
        <end position="1613"/>
    </location>
</feature>
<comment type="similarity">
    <text evidence="4 25">Belongs to the integrin beta chain family.</text>
</comment>
<dbReference type="Pfam" id="PF00041">
    <property type="entry name" value="fn3"/>
    <property type="match status" value="4"/>
</dbReference>
<evidence type="ECO:0000259" key="27">
    <source>
        <dbReference type="PROSITE" id="PS50853"/>
    </source>
</evidence>
<feature type="domain" description="Fibronectin type-III" evidence="27">
    <location>
        <begin position="1404"/>
        <end position="1499"/>
    </location>
</feature>
<dbReference type="Pfam" id="PF23106">
    <property type="entry name" value="EGF_Teneurin"/>
    <property type="match status" value="1"/>
</dbReference>
<evidence type="ECO:0000256" key="18">
    <source>
        <dbReference type="ARBA" id="ARBA00023136"/>
    </source>
</evidence>
<dbReference type="PROSITE" id="PS52047">
    <property type="entry name" value="I_EGF_2"/>
    <property type="match status" value="3"/>
</dbReference>
<dbReference type="Pfam" id="PF00362">
    <property type="entry name" value="Integrin_beta"/>
    <property type="match status" value="1"/>
</dbReference>
<accession>A0A9L0S5R0</accession>
<keyword evidence="17 25" id="KW-0401">Integrin</keyword>
<organism evidence="28 29">
    <name type="scientific">Equus caballus</name>
    <name type="common">Horse</name>
    <dbReference type="NCBI Taxonomy" id="9796"/>
    <lineage>
        <taxon>Eukaryota</taxon>
        <taxon>Metazoa</taxon>
        <taxon>Chordata</taxon>
        <taxon>Craniata</taxon>
        <taxon>Vertebrata</taxon>
        <taxon>Euteleostomi</taxon>
        <taxon>Mammalia</taxon>
        <taxon>Eutheria</taxon>
        <taxon>Laurasiatheria</taxon>
        <taxon>Perissodactyla</taxon>
        <taxon>Equidae</taxon>
        <taxon>Equus</taxon>
    </lineage>
</organism>
<keyword evidence="15" id="KW-0965">Cell junction</keyword>
<dbReference type="InterPro" id="IPR036349">
    <property type="entry name" value="Integrin_bsu_tail_dom_sf"/>
</dbReference>
<dbReference type="Pfam" id="PF18372">
    <property type="entry name" value="I-EGF_1"/>
    <property type="match status" value="1"/>
</dbReference>
<name>A0A9L0S5R0_HORSE</name>
<keyword evidence="19" id="KW-0564">Palmitate</keyword>
<evidence type="ECO:0000256" key="7">
    <source>
        <dbReference type="ARBA" id="ARBA00022553"/>
    </source>
</evidence>
<keyword evidence="18" id="KW-0472">Membrane</keyword>
<evidence type="ECO:0000256" key="3">
    <source>
        <dbReference type="ARBA" id="ARBA00004251"/>
    </source>
</evidence>
<dbReference type="FunFam" id="3.40.50.410:FF:000036">
    <property type="entry name" value="Integrin beta"/>
    <property type="match status" value="1"/>
</dbReference>
<evidence type="ECO:0000256" key="5">
    <source>
        <dbReference type="ARBA" id="ARBA00022475"/>
    </source>
</evidence>
<keyword evidence="22" id="KW-0325">Glycoprotein</keyword>
<evidence type="ECO:0000256" key="1">
    <source>
        <dbReference type="ARBA" id="ARBA00004193"/>
    </source>
</evidence>
<dbReference type="InterPro" id="IPR003644">
    <property type="entry name" value="Calx_beta"/>
</dbReference>
<dbReference type="CDD" id="cd00063">
    <property type="entry name" value="FN3"/>
    <property type="match status" value="4"/>
</dbReference>
<dbReference type="FunFam" id="2.60.40.10:FF:000424">
    <property type="entry name" value="Integrin beta"/>
    <property type="match status" value="1"/>
</dbReference>
<dbReference type="GO" id="GO:0007155">
    <property type="term" value="P:cell adhesion"/>
    <property type="evidence" value="ECO:0007669"/>
    <property type="project" value="UniProtKB-KW"/>
</dbReference>
<dbReference type="FunFam" id="2.10.25.10:FF:000215">
    <property type="entry name" value="Integrin beta"/>
    <property type="match status" value="1"/>
</dbReference>
<dbReference type="SMART" id="SM00060">
    <property type="entry name" value="FN3"/>
    <property type="match status" value="4"/>
</dbReference>
<dbReference type="PRINTS" id="PR00014">
    <property type="entry name" value="FNTYPEIII"/>
</dbReference>
<dbReference type="FunFam" id="2.60.40.2030:FF:000004">
    <property type="entry name" value="Integrin beta"/>
    <property type="match status" value="1"/>
</dbReference>
<dbReference type="InterPro" id="IPR015812">
    <property type="entry name" value="Integrin_bsu"/>
</dbReference>
<keyword evidence="16" id="KW-1133">Transmembrane helix</keyword>
<dbReference type="Gene3D" id="2.10.25.10">
    <property type="entry name" value="Laminin"/>
    <property type="match status" value="3"/>
</dbReference>
<evidence type="ECO:0000256" key="23">
    <source>
        <dbReference type="ARBA" id="ARBA00023288"/>
    </source>
</evidence>
<dbReference type="FunFam" id="2.60.40.1510:FF:000006">
    <property type="entry name" value="Integrin beta"/>
    <property type="match status" value="1"/>
</dbReference>
<dbReference type="InterPro" id="IPR040622">
    <property type="entry name" value="EGF_integrin_1"/>
</dbReference>
<dbReference type="FunFam" id="2.60.40.10:FF:000146">
    <property type="entry name" value="Integrin beta"/>
    <property type="match status" value="2"/>
</dbReference>
<dbReference type="GO" id="GO:0046872">
    <property type="term" value="F:metal ion binding"/>
    <property type="evidence" value="ECO:0007669"/>
    <property type="project" value="UniProtKB-KW"/>
</dbReference>
<dbReference type="PANTHER" id="PTHR10082:SF42">
    <property type="entry name" value="INTEGRIN BETA-4"/>
    <property type="match status" value="1"/>
</dbReference>
<dbReference type="PRINTS" id="PR01186">
    <property type="entry name" value="INTEGRINB"/>
</dbReference>
<keyword evidence="5" id="KW-1003">Cell membrane</keyword>
<dbReference type="Pfam" id="PF23105">
    <property type="entry name" value="EGF_integrin"/>
    <property type="match status" value="1"/>
</dbReference>
<dbReference type="FunFam" id="4.10.1240.30:FF:000003">
    <property type="entry name" value="Integrin beta"/>
    <property type="match status" value="1"/>
</dbReference>
<dbReference type="SUPFAM" id="SSF141072">
    <property type="entry name" value="CalX-like"/>
    <property type="match status" value="1"/>
</dbReference>
<dbReference type="InterPro" id="IPR057243">
    <property type="entry name" value="Integrin_I-EGF_CS"/>
</dbReference>
<keyword evidence="21" id="KW-0675">Receptor</keyword>
<feature type="region of interest" description="Disordered" evidence="26">
    <location>
        <begin position="1004"/>
        <end position="1031"/>
    </location>
</feature>
<evidence type="ECO:0000256" key="6">
    <source>
        <dbReference type="ARBA" id="ARBA00022536"/>
    </source>
</evidence>
<comment type="subcellular location">
    <subcellularLocation>
        <location evidence="2">Cell junction</location>
        <location evidence="2">Focal adhesion</location>
    </subcellularLocation>
    <subcellularLocation>
        <location evidence="24">Cell junction</location>
        <location evidence="24">Hemidesmosome</location>
    </subcellularLocation>
    <subcellularLocation>
        <location evidence="1">Cell membrane</location>
        <topology evidence="1">Lipid-anchor</topology>
    </subcellularLocation>
    <subcellularLocation>
        <location evidence="3 25">Cell membrane</location>
        <topology evidence="3 25">Single-pass type I membrane protein</topology>
    </subcellularLocation>
</comment>
<keyword evidence="10" id="KW-0732">Signal</keyword>
<keyword evidence="12" id="KW-0106">Calcium</keyword>
<dbReference type="InterPro" id="IPR003961">
    <property type="entry name" value="FN3_dom"/>
</dbReference>
<dbReference type="PANTHER" id="PTHR10082">
    <property type="entry name" value="INTEGRIN BETA SUBUNIT"/>
    <property type="match status" value="1"/>
</dbReference>
<dbReference type="InterPro" id="IPR057073">
    <property type="entry name" value="EGF_integrin_2"/>
</dbReference>
<evidence type="ECO:0000256" key="16">
    <source>
        <dbReference type="ARBA" id="ARBA00022989"/>
    </source>
</evidence>
<reference evidence="28 29" key="1">
    <citation type="journal article" date="2009" name="Science">
        <title>Genome sequence, comparative analysis, and population genetics of the domestic horse.</title>
        <authorList>
            <consortium name="Broad Institute Genome Sequencing Platform"/>
            <consortium name="Broad Institute Whole Genome Assembly Team"/>
            <person name="Wade C.M."/>
            <person name="Giulotto E."/>
            <person name="Sigurdsson S."/>
            <person name="Zoli M."/>
            <person name="Gnerre S."/>
            <person name="Imsland F."/>
            <person name="Lear T.L."/>
            <person name="Adelson D.L."/>
            <person name="Bailey E."/>
            <person name="Bellone R.R."/>
            <person name="Bloecker H."/>
            <person name="Distl O."/>
            <person name="Edgar R.C."/>
            <person name="Garber M."/>
            <person name="Leeb T."/>
            <person name="Mauceli E."/>
            <person name="MacLeod J.N."/>
            <person name="Penedo M.C.T."/>
            <person name="Raison J.M."/>
            <person name="Sharpe T."/>
            <person name="Vogel J."/>
            <person name="Andersson L."/>
            <person name="Antczak D.F."/>
            <person name="Biagi T."/>
            <person name="Binns M.M."/>
            <person name="Chowdhary B.P."/>
            <person name="Coleman S.J."/>
            <person name="Della Valle G."/>
            <person name="Fryc S."/>
            <person name="Guerin G."/>
            <person name="Hasegawa T."/>
            <person name="Hill E.W."/>
            <person name="Jurka J."/>
            <person name="Kiialainen A."/>
            <person name="Lindgren G."/>
            <person name="Liu J."/>
            <person name="Magnani E."/>
            <person name="Mickelson J.R."/>
            <person name="Murray J."/>
            <person name="Nergadze S.G."/>
            <person name="Onofrio R."/>
            <person name="Pedroni S."/>
            <person name="Piras M.F."/>
            <person name="Raudsepp T."/>
            <person name="Rocchi M."/>
            <person name="Roeed K.H."/>
            <person name="Ryder O.A."/>
            <person name="Searle S."/>
            <person name="Skow L."/>
            <person name="Swinburne J.E."/>
            <person name="Syvaenen A.C."/>
            <person name="Tozaki T."/>
            <person name="Valberg S.J."/>
            <person name="Vaudin M."/>
            <person name="White J.R."/>
            <person name="Zody M.C."/>
            <person name="Lander E.S."/>
            <person name="Lindblad-Toh K."/>
        </authorList>
    </citation>
    <scope>NUCLEOTIDE SEQUENCE [LARGE SCALE GENOMIC DNA]</scope>
    <source>
        <strain evidence="28 29">Thoroughbred</strain>
    </source>
</reference>
<dbReference type="SUPFAM" id="SSF49265">
    <property type="entry name" value="Fibronectin type III"/>
    <property type="match status" value="2"/>
</dbReference>
<evidence type="ECO:0000256" key="11">
    <source>
        <dbReference type="ARBA" id="ARBA00022737"/>
    </source>
</evidence>
<feature type="domain" description="Fibronectin type-III" evidence="27">
    <location>
        <begin position="1021"/>
        <end position="1110"/>
    </location>
</feature>
<dbReference type="Ensembl" id="ENSECAT00000096200.1">
    <property type="protein sequence ID" value="ENSECAP00000070186.1"/>
    <property type="gene ID" value="ENSECAG00000010178.4"/>
</dbReference>
<dbReference type="FunFam" id="2.10.25.10:FF:000212">
    <property type="entry name" value="Integrin beta"/>
    <property type="match status" value="1"/>
</dbReference>
<evidence type="ECO:0000256" key="15">
    <source>
        <dbReference type="ARBA" id="ARBA00022949"/>
    </source>
</evidence>
<dbReference type="SMART" id="SM01242">
    <property type="entry name" value="Integrin_B_tail"/>
    <property type="match status" value="1"/>
</dbReference>
<dbReference type="Pfam" id="PF07965">
    <property type="entry name" value="Integrin_B_tail"/>
    <property type="match status" value="1"/>
</dbReference>
<dbReference type="Gene3D" id="4.10.1240.30">
    <property type="match status" value="1"/>
</dbReference>
<evidence type="ECO:0000256" key="8">
    <source>
        <dbReference type="ARBA" id="ARBA00022692"/>
    </source>
</evidence>
<feature type="domain" description="Fibronectin type-III" evidence="27">
    <location>
        <begin position="1114"/>
        <end position="1213"/>
    </location>
</feature>
<keyword evidence="8 25" id="KW-0812">Transmembrane</keyword>
<keyword evidence="7" id="KW-0597">Phosphoprotein</keyword>
<evidence type="ECO:0000256" key="2">
    <source>
        <dbReference type="ARBA" id="ARBA00004246"/>
    </source>
</evidence>
<evidence type="ECO:0000256" key="9">
    <source>
        <dbReference type="ARBA" id="ARBA00022723"/>
    </source>
</evidence>
<dbReference type="FunFam" id="2.60.40.10:FF:000452">
    <property type="entry name" value="Integrin beta"/>
    <property type="match status" value="1"/>
</dbReference>
<reference evidence="28" key="3">
    <citation type="submission" date="2025-09" db="UniProtKB">
        <authorList>
            <consortium name="Ensembl"/>
        </authorList>
    </citation>
    <scope>IDENTIFICATION</scope>
    <source>
        <strain evidence="28">Thoroughbred</strain>
    </source>
</reference>
<dbReference type="GO" id="GO:0005886">
    <property type="term" value="C:plasma membrane"/>
    <property type="evidence" value="ECO:0007669"/>
    <property type="project" value="UniProtKB-SubCell"/>
</dbReference>
<dbReference type="SMART" id="SM00237">
    <property type="entry name" value="Calx_beta"/>
    <property type="match status" value="1"/>
</dbReference>
<dbReference type="InterPro" id="IPR000742">
    <property type="entry name" value="EGF"/>
</dbReference>
<dbReference type="Pfam" id="PF03160">
    <property type="entry name" value="Calx-beta"/>
    <property type="match status" value="1"/>
</dbReference>
<evidence type="ECO:0000256" key="22">
    <source>
        <dbReference type="ARBA" id="ARBA00023180"/>
    </source>
</evidence>
<evidence type="ECO:0000256" key="13">
    <source>
        <dbReference type="ARBA" id="ARBA00022842"/>
    </source>
</evidence>
<dbReference type="SUPFAM" id="SSF57196">
    <property type="entry name" value="EGF/Laminin"/>
    <property type="match status" value="2"/>
</dbReference>
<dbReference type="SMART" id="SM00187">
    <property type="entry name" value="INB"/>
    <property type="match status" value="1"/>
</dbReference>
<dbReference type="GO" id="GO:0007229">
    <property type="term" value="P:integrin-mediated signaling pathway"/>
    <property type="evidence" value="ECO:0007669"/>
    <property type="project" value="UniProtKB-KW"/>
</dbReference>
<dbReference type="SUPFAM" id="SSF53300">
    <property type="entry name" value="vWA-like"/>
    <property type="match status" value="1"/>
</dbReference>
<keyword evidence="9" id="KW-0479">Metal-binding</keyword>
<evidence type="ECO:0000256" key="17">
    <source>
        <dbReference type="ARBA" id="ARBA00023037"/>
    </source>
</evidence>
<sequence length="1696" mass="188530">MFKERRCNTQAELLAAGCRLESVVVMERSFEITEATQIDTTLRRSQVSPQAMRVRLRPGEEQLFELEVFEPLESPVDLYILMDFSNSMSDDLDNLKKMGQNLARVLSQLTSDYTIGFGKFVDKVSVPQTDMRPEKLKEPWPNSDPPFSFKNVISLTEDVNEFRSKLQGERISGNLDAPEGGFDAILQTAVCTRDIGWRPDSTHLLVFSTESAFHYEADGANVLAGIMSRNDEECHLDATGTYTQYKTQDYPSVPTLVRLLGKHNIIPIFAVTNYSYSYYEKLHTYFPVSSLGVLQEDSSNIVELLEEAFNRIRSNLDIRALESPRGLKTEITSKVFQKTKTGSFHIRRGEVGTYYVQLRAIEDVDGTHVCQLPLEDQKGNIHLKPSFSDGLRIDVGVICDVCSCELQKEVRSAHCSFNGDFMCGHCMCNEGWSGKTCNCSTGSLSDTQPCLREDEDKPCSGRGECQCGRCVCYGEGRYEGQFCEYDNFQCPRTSGFLCNDRGRCSMGQCVCEPGWTGSSCDCPLSNATCIDSNGGICNGRGHCECGRCHCNQQSLYTDTICEINYSAIRLGLCEDLRSCVQCQAWGTGEKKGRTCEECSFKVKMVDKLKKAEEVVEYCSFRDEDDDCTYSYTVEGDGAPGPNSTVLVHRKKDHYMLRENLMASDHLDTPMLRSGNLKGRDTVRWKITNNVQRPGFATRVASTNPTELVPYGLSLRLARLCTENLLKPDTRECNQLRQEVEENLNEVYRQITGAYKLQQTKFRQQPNAGKKQDHTIVDTVLMAPRSAKQTLLKLTEKHVEQGAFHELKVAPGYYTLTADQDARGMVEFQEGVELVDVRVPLFIRPEDDDEKQLLVEAIDVPVGTATLGRRLVNITIIKEQASGIVSFEQPEYLVSGGEQVARIPVVRRILDNGKSQVSYRTQDNTAQGNRDYIPVEGELLFQPGEMWKELQVKLLELQEMDSLLRGRQTRHFHIQLSNPKFGARLGQPHSATVIIGDPDELDRNLISQTVSSPPPPRGDLGAPQNPNAKAAGSRKIHFNWLPPPGKPTGYRVKYWIQGDSELEAHLLDSKVPSVELTNLYPYCDYEMKVCAYGAQGEGPYSSLVSCRTHQEVPSEPGRLAFNVVSSTVTQLSWAEPAETNGEITAYEVCYGLVNEDNRPIGPMKKVLVDSPKKRTLLIENLRESQPYRYTVKARNGAGWGPEREAIINLATQPKRPMSIPIIPDIPIVDAQSGEDYESFLMYSDDVLRSPAGSQRPSVSDDTEHLVNGRMDFAYPGSANSLHRMTVANAAYGTHLSPHLPHRVLSTSSTLTRDYHSLTRTEHSHTATLPRDYSTLTSLSSHSLPPIWEHGRSRLPLSWALGSRSRAQMKGFPHSRDSRDSIILAGQPAAPSWGPGSRLAAGVPNTPTRLVFSALGPTSLKVSWQEPQCDQALQGYSVEYQLLNGGELHRLNIPNPSQTSVVVEDLLPNHSYVFRVRAQSQEGWGPEREGVITIESQVHPQSPLCPLPGSTFTLSTPSAPGPLVFTALSPDSLQLSWERPRRPDGDILGYLVTCEMAHGGEPATTFLVDGDSPESRLTVPGLSENVPYKFKVQAKTTQGFGPEREGIITIESQDGGPFPQLGSHSGLFQHPLPGEYSSITTTHTSTIEPFLLDGLTLGSQHLEAGGSLTRHVTQEFVSRTLTTSGTLSTQVDQQFFQT</sequence>
<dbReference type="Proteomes" id="UP000002281">
    <property type="component" value="Chromosome 11"/>
</dbReference>
<evidence type="ECO:0000256" key="24">
    <source>
        <dbReference type="ARBA" id="ARBA00060371"/>
    </source>
</evidence>
<dbReference type="FunFam" id="2.10.25.10:FF:000287">
    <property type="entry name" value="Integrin beta"/>
    <property type="match status" value="1"/>
</dbReference>
<protein>
    <recommendedName>
        <fullName evidence="25">Integrin beta</fullName>
    </recommendedName>
</protein>
<proteinExistence type="inferred from homology"/>
<dbReference type="InterPro" id="IPR036116">
    <property type="entry name" value="FN3_sf"/>
</dbReference>
<keyword evidence="14 25" id="KW-0130">Cell adhesion</keyword>
<keyword evidence="6" id="KW-0245">EGF-like domain</keyword>
<evidence type="ECO:0000256" key="10">
    <source>
        <dbReference type="ARBA" id="ARBA00022729"/>
    </source>
</evidence>
<dbReference type="InterPro" id="IPR013783">
    <property type="entry name" value="Ig-like_fold"/>
</dbReference>
<evidence type="ECO:0000313" key="29">
    <source>
        <dbReference type="Proteomes" id="UP000002281"/>
    </source>
</evidence>